<keyword evidence="4 8" id="KW-0812">Transmembrane</keyword>
<dbReference type="OrthoDB" id="10257275at2759"/>
<proteinExistence type="inferred from homology"/>
<comment type="similarity">
    <text evidence="2">Belongs to the peptidase S54 family.</text>
</comment>
<dbReference type="InterPro" id="IPR022764">
    <property type="entry name" value="Peptidase_S54_rhomboid_dom"/>
</dbReference>
<feature type="transmembrane region" description="Helical" evidence="8">
    <location>
        <begin position="228"/>
        <end position="247"/>
    </location>
</feature>
<evidence type="ECO:0000256" key="4">
    <source>
        <dbReference type="ARBA" id="ARBA00022692"/>
    </source>
</evidence>
<protein>
    <submittedName>
        <fullName evidence="11">Rhomboid-related protein 4</fullName>
    </submittedName>
</protein>
<feature type="domain" description="Peptidase S54 rhomboid" evidence="9">
    <location>
        <begin position="91"/>
        <end position="235"/>
    </location>
</feature>
<evidence type="ECO:0000259" key="9">
    <source>
        <dbReference type="Pfam" id="PF01694"/>
    </source>
</evidence>
<accession>A0A6J1SFJ9</accession>
<evidence type="ECO:0000256" key="6">
    <source>
        <dbReference type="ARBA" id="ARBA00022989"/>
    </source>
</evidence>
<dbReference type="FunFam" id="1.20.1540.10:FF:000008">
    <property type="entry name" value="RHOMBOID-like protein 13"/>
    <property type="match status" value="1"/>
</dbReference>
<dbReference type="GeneID" id="113207592"/>
<evidence type="ECO:0000256" key="7">
    <source>
        <dbReference type="ARBA" id="ARBA00023136"/>
    </source>
</evidence>
<dbReference type="PANTHER" id="PTHR43066:SF1">
    <property type="entry name" value="RHOMBOID PROTEIN 2"/>
    <property type="match status" value="1"/>
</dbReference>
<dbReference type="GO" id="GO:0016020">
    <property type="term" value="C:membrane"/>
    <property type="evidence" value="ECO:0007669"/>
    <property type="project" value="UniProtKB-SubCell"/>
</dbReference>
<gene>
    <name evidence="11" type="primary">LOC113207592</name>
</gene>
<dbReference type="Gene3D" id="1.20.1540.10">
    <property type="entry name" value="Rhomboid-like"/>
    <property type="match status" value="1"/>
</dbReference>
<feature type="transmembrane region" description="Helical" evidence="8">
    <location>
        <begin position="162"/>
        <end position="182"/>
    </location>
</feature>
<keyword evidence="10" id="KW-1185">Reference proteome</keyword>
<feature type="transmembrane region" description="Helical" evidence="8">
    <location>
        <begin position="129"/>
        <end position="150"/>
    </location>
</feature>
<evidence type="ECO:0000256" key="3">
    <source>
        <dbReference type="ARBA" id="ARBA00022670"/>
    </source>
</evidence>
<evidence type="ECO:0000256" key="1">
    <source>
        <dbReference type="ARBA" id="ARBA00004141"/>
    </source>
</evidence>
<dbReference type="SUPFAM" id="SSF144091">
    <property type="entry name" value="Rhomboid-like"/>
    <property type="match status" value="1"/>
</dbReference>
<organism evidence="10 11">
    <name type="scientific">Frankliniella occidentalis</name>
    <name type="common">Western flower thrips</name>
    <name type="synonym">Euthrips occidentalis</name>
    <dbReference type="NCBI Taxonomy" id="133901"/>
    <lineage>
        <taxon>Eukaryota</taxon>
        <taxon>Metazoa</taxon>
        <taxon>Ecdysozoa</taxon>
        <taxon>Arthropoda</taxon>
        <taxon>Hexapoda</taxon>
        <taxon>Insecta</taxon>
        <taxon>Pterygota</taxon>
        <taxon>Neoptera</taxon>
        <taxon>Paraneoptera</taxon>
        <taxon>Thysanoptera</taxon>
        <taxon>Terebrantia</taxon>
        <taxon>Thripoidea</taxon>
        <taxon>Thripidae</taxon>
        <taxon>Frankliniella</taxon>
    </lineage>
</organism>
<dbReference type="GO" id="GO:0006508">
    <property type="term" value="P:proteolysis"/>
    <property type="evidence" value="ECO:0007669"/>
    <property type="project" value="UniProtKB-KW"/>
</dbReference>
<keyword evidence="3" id="KW-0645">Protease</keyword>
<keyword evidence="6 8" id="KW-1133">Transmembrane helix</keyword>
<dbReference type="Proteomes" id="UP000504606">
    <property type="component" value="Unplaced"/>
</dbReference>
<comment type="subcellular location">
    <subcellularLocation>
        <location evidence="1">Membrane</location>
        <topology evidence="1">Multi-pass membrane protein</topology>
    </subcellularLocation>
</comment>
<dbReference type="PANTHER" id="PTHR43066">
    <property type="entry name" value="RHOMBOID-RELATED PROTEIN"/>
    <property type="match status" value="1"/>
</dbReference>
<dbReference type="GO" id="GO:0004252">
    <property type="term" value="F:serine-type endopeptidase activity"/>
    <property type="evidence" value="ECO:0007669"/>
    <property type="project" value="InterPro"/>
</dbReference>
<evidence type="ECO:0000256" key="8">
    <source>
        <dbReference type="SAM" id="Phobius"/>
    </source>
</evidence>
<dbReference type="InterPro" id="IPR035952">
    <property type="entry name" value="Rhomboid-like_sf"/>
</dbReference>
<evidence type="ECO:0000313" key="11">
    <source>
        <dbReference type="RefSeq" id="XP_026280009.1"/>
    </source>
</evidence>
<evidence type="ECO:0000313" key="10">
    <source>
        <dbReference type="Proteomes" id="UP000504606"/>
    </source>
</evidence>
<sequence length="268" mass="30091">MMRKSKQGSLPNLATRVALTICAMRNNRRNRGLELGVLLLVSELFNTGFGVIPPVTLGTIIGQTLLYLGIIQVPWDRWDVCISAQNVWRNQDWKRLILSAVEHGDDRHLYYNMISFLSKARSLEPRYGSLNFAILLTIITTLTSGIYVALGLSCANVLHDAYYLQTCAIGFSGVVFALKVITTMENNYYTQTTIAGFTMPSKYAPWAELILIHLLVPNASFMGHLAGILAGLMYTSTPIGSIIDSIIRTITGRGMWHEWTARSYYRRY</sequence>
<name>A0A6J1SFJ9_FRAOC</name>
<dbReference type="RefSeq" id="XP_026280009.1">
    <property type="nucleotide sequence ID" value="XM_026424224.2"/>
</dbReference>
<keyword evidence="7 8" id="KW-0472">Membrane</keyword>
<dbReference type="KEGG" id="foc:113207592"/>
<dbReference type="AlphaFoldDB" id="A0A6J1SFJ9"/>
<evidence type="ECO:0000256" key="5">
    <source>
        <dbReference type="ARBA" id="ARBA00022801"/>
    </source>
</evidence>
<keyword evidence="5" id="KW-0378">Hydrolase</keyword>
<evidence type="ECO:0000256" key="2">
    <source>
        <dbReference type="ARBA" id="ARBA00009045"/>
    </source>
</evidence>
<dbReference type="Pfam" id="PF01694">
    <property type="entry name" value="Rhomboid"/>
    <property type="match status" value="1"/>
</dbReference>
<reference evidence="11" key="1">
    <citation type="submission" date="2025-08" db="UniProtKB">
        <authorList>
            <consortium name="RefSeq"/>
        </authorList>
    </citation>
    <scope>IDENTIFICATION</scope>
</reference>